<protein>
    <submittedName>
        <fullName evidence="1">YkgJ family cysteine cluster protein</fullName>
    </submittedName>
</protein>
<organism evidence="1 2">
    <name type="scientific">Desulforamulus aquiferis</name>
    <dbReference type="NCBI Taxonomy" id="1397668"/>
    <lineage>
        <taxon>Bacteria</taxon>
        <taxon>Bacillati</taxon>
        <taxon>Bacillota</taxon>
        <taxon>Clostridia</taxon>
        <taxon>Eubacteriales</taxon>
        <taxon>Peptococcaceae</taxon>
        <taxon>Desulforamulus</taxon>
    </lineage>
</organism>
<dbReference type="InterPro" id="IPR005358">
    <property type="entry name" value="Puta_zinc/iron-chelating_dom"/>
</dbReference>
<proteinExistence type="predicted"/>
<reference evidence="1" key="2">
    <citation type="submission" date="2023-03" db="EMBL/GenBank/DDBJ databases">
        <authorList>
            <person name="Zhang Z."/>
        </authorList>
    </citation>
    <scope>NUCLEOTIDE SEQUENCE</scope>
    <source>
        <strain evidence="1">DSA</strain>
    </source>
</reference>
<gene>
    <name evidence="1" type="ORF">P6N53_16805</name>
</gene>
<evidence type="ECO:0000313" key="2">
    <source>
        <dbReference type="Proteomes" id="UP001172911"/>
    </source>
</evidence>
<sequence length="243" mass="28555">MSKNLKANSKFKFSCHEQLECFKKCCRDINIFLTPLDVLRMKNKLGMSSGEFLIKHTHILRVPSSGFPVVVLKMREEDLVCPFISEKGCMVYHERPWSCRMAPVEIRGADEYGFAFEPSRCHGLKETKEWTVKDWMDNQGLRDYEEPEKLFGSIPTRLRPTGHKELDGVMMDMLLIGCYDLDKFRNMLMYHNEFTLQLNQQELAEIMEDDLALMKFAFKWLPENLTDTIKLQTLKQFLNNYSE</sequence>
<evidence type="ECO:0000313" key="1">
    <source>
        <dbReference type="EMBL" id="MDO7788879.1"/>
    </source>
</evidence>
<dbReference type="PANTHER" id="PTHR35866">
    <property type="entry name" value="PUTATIVE-RELATED"/>
    <property type="match status" value="1"/>
</dbReference>
<dbReference type="EMBL" id="JARPTC010000026">
    <property type="protein sequence ID" value="MDO7788879.1"/>
    <property type="molecule type" value="Genomic_DNA"/>
</dbReference>
<keyword evidence="2" id="KW-1185">Reference proteome</keyword>
<reference evidence="1" key="1">
    <citation type="journal article" date="2023" name="J. Hazard. Mater.">
        <title>Anaerobic biodegradation of pyrene and benzo[a]pyrene by a new sulfate-reducing Desulforamulus aquiferis strain DSA.</title>
        <authorList>
            <person name="Zhang Z."/>
            <person name="Sun J."/>
            <person name="Gong X."/>
            <person name="Wang C."/>
            <person name="Wang H."/>
        </authorList>
    </citation>
    <scope>NUCLEOTIDE SEQUENCE</scope>
    <source>
        <strain evidence="1">DSA</strain>
    </source>
</reference>
<dbReference type="Proteomes" id="UP001172911">
    <property type="component" value="Unassembled WGS sequence"/>
</dbReference>
<comment type="caution">
    <text evidence="1">The sequence shown here is derived from an EMBL/GenBank/DDBJ whole genome shotgun (WGS) entry which is preliminary data.</text>
</comment>
<dbReference type="Pfam" id="PF03692">
    <property type="entry name" value="CxxCxxCC"/>
    <property type="match status" value="1"/>
</dbReference>
<dbReference type="AlphaFoldDB" id="A0AAW7ZII5"/>
<name>A0AAW7ZII5_9FIRM</name>
<dbReference type="PANTHER" id="PTHR35866:SF1">
    <property type="entry name" value="YKGJ FAMILY CYSTEINE CLUSTER PROTEIN"/>
    <property type="match status" value="1"/>
</dbReference>
<accession>A0AAW7ZII5</accession>
<dbReference type="RefSeq" id="WP_304545212.1">
    <property type="nucleotide sequence ID" value="NZ_JARPTC010000026.1"/>
</dbReference>